<evidence type="ECO:0000256" key="3">
    <source>
        <dbReference type="ARBA" id="ARBA00022692"/>
    </source>
</evidence>
<dbReference type="PANTHER" id="PTHR10984:SF25">
    <property type="entry name" value="ENDOPLASMIC RETICULUM-GOLGI INTERMEDIATE COMPARTMENT PROTEIN 3"/>
    <property type="match status" value="1"/>
</dbReference>
<evidence type="ECO:0008006" key="11">
    <source>
        <dbReference type="Google" id="ProtNLM"/>
    </source>
</evidence>
<dbReference type="GO" id="GO:0030134">
    <property type="term" value="C:COPII-coated ER to Golgi transport vesicle"/>
    <property type="evidence" value="ECO:0007669"/>
    <property type="project" value="TreeGrafter"/>
</dbReference>
<dbReference type="PANTHER" id="PTHR10984">
    <property type="entry name" value="ENDOPLASMIC RETICULUM-GOLGI INTERMEDIATE COMPARTMENT PROTEIN"/>
    <property type="match status" value="1"/>
</dbReference>
<dbReference type="Pfam" id="PF07970">
    <property type="entry name" value="COPIIcoated_ERV"/>
    <property type="match status" value="1"/>
</dbReference>
<dbReference type="EMBL" id="JAGTXO010000038">
    <property type="protein sequence ID" value="KAG8459720.1"/>
    <property type="molecule type" value="Genomic_DNA"/>
</dbReference>
<evidence type="ECO:0000259" key="7">
    <source>
        <dbReference type="Pfam" id="PF07970"/>
    </source>
</evidence>
<dbReference type="GO" id="GO:0005783">
    <property type="term" value="C:endoplasmic reticulum"/>
    <property type="evidence" value="ECO:0007669"/>
    <property type="project" value="TreeGrafter"/>
</dbReference>
<dbReference type="InterPro" id="IPR039542">
    <property type="entry name" value="Erv_N"/>
</dbReference>
<evidence type="ECO:0000256" key="4">
    <source>
        <dbReference type="ARBA" id="ARBA00022989"/>
    </source>
</evidence>
<comment type="similarity">
    <text evidence="2">Belongs to the ERGIC family.</text>
</comment>
<evidence type="ECO:0000256" key="5">
    <source>
        <dbReference type="ARBA" id="ARBA00023136"/>
    </source>
</evidence>
<keyword evidence="3 6" id="KW-0812">Transmembrane</keyword>
<evidence type="ECO:0000259" key="8">
    <source>
        <dbReference type="Pfam" id="PF13850"/>
    </source>
</evidence>
<reference evidence="9" key="1">
    <citation type="submission" date="2021-05" db="EMBL/GenBank/DDBJ databases">
        <title>The genome of the haptophyte Pavlova lutheri (Diacronema luteri, Pavlovales) - a model for lipid biosynthesis in eukaryotic algae.</title>
        <authorList>
            <person name="Hulatt C.J."/>
            <person name="Posewitz M.C."/>
        </authorList>
    </citation>
    <scope>NUCLEOTIDE SEQUENCE</scope>
    <source>
        <strain evidence="9">NIVA-4/92</strain>
    </source>
</reference>
<feature type="domain" description="Endoplasmic reticulum vesicle transporter C-terminal" evidence="7">
    <location>
        <begin position="200"/>
        <end position="370"/>
    </location>
</feature>
<protein>
    <recommendedName>
        <fullName evidence="11">Endoplasmic reticulum-Golgi intermediate compartment protein 3</fullName>
    </recommendedName>
</protein>
<dbReference type="AlphaFoldDB" id="A0A8J5XAP9"/>
<feature type="domain" description="Endoplasmic reticulum vesicle transporter N-terminal" evidence="8">
    <location>
        <begin position="26"/>
        <end position="116"/>
    </location>
</feature>
<evidence type="ECO:0000313" key="9">
    <source>
        <dbReference type="EMBL" id="KAG8459720.1"/>
    </source>
</evidence>
<comment type="caution">
    <text evidence="9">The sequence shown here is derived from an EMBL/GenBank/DDBJ whole genome shotgun (WGS) entry which is preliminary data.</text>
</comment>
<organism evidence="9 10">
    <name type="scientific">Diacronema lutheri</name>
    <name type="common">Unicellular marine alga</name>
    <name type="synonym">Monochrysis lutheri</name>
    <dbReference type="NCBI Taxonomy" id="2081491"/>
    <lineage>
        <taxon>Eukaryota</taxon>
        <taxon>Haptista</taxon>
        <taxon>Haptophyta</taxon>
        <taxon>Pavlovophyceae</taxon>
        <taxon>Pavlovales</taxon>
        <taxon>Pavlovaceae</taxon>
        <taxon>Diacronema</taxon>
    </lineage>
</organism>
<dbReference type="Proteomes" id="UP000751190">
    <property type="component" value="Unassembled WGS sequence"/>
</dbReference>
<dbReference type="InterPro" id="IPR012936">
    <property type="entry name" value="Erv_C"/>
</dbReference>
<comment type="subcellular location">
    <subcellularLocation>
        <location evidence="1">Membrane</location>
        <topology evidence="1">Multi-pass membrane protein</topology>
    </subcellularLocation>
</comment>
<accession>A0A8J5XAP9</accession>
<keyword evidence="4 6" id="KW-1133">Transmembrane helix</keyword>
<evidence type="ECO:0000313" key="10">
    <source>
        <dbReference type="Proteomes" id="UP000751190"/>
    </source>
</evidence>
<sequence length="390" mass="42076">MTPAGSGRGGRPPPALTGAPLGGLGLKALDVFPKTIAEFRHKTASGGAVSLVCTALIVLLTLLELADFLTVRTEEHLLVDTSRGQSMDVELDVTFPALPCSVVHLQLHDVSGNHQLDLRRNITKERLDRDGSVLREHELPRGNEHVATLAKAASEDHGHRGAQLMVLDKQTQPLVVGPGEHVLLSRLLAELMPEMFQDDAAVTQLRSHLGEGCRVHGAVRVHKVAGSLQFAVERVDLSAIIAVYGSADKMNTSHTVTRLAFGPPYPGLINPLEGVRKIITTGSAYFQYHMKVVPTIYEHRAGEAVHSSQYSFTELLRTRGEGGAMPVVLFNYELSPIMARFTRTSRPLGSFLTGLCAIVGGVFTISGVVDAVIFRLFATHQLQSAAARGE</sequence>
<feature type="transmembrane region" description="Helical" evidence="6">
    <location>
        <begin position="348"/>
        <end position="374"/>
    </location>
</feature>
<keyword evidence="10" id="KW-1185">Reference proteome</keyword>
<dbReference type="Pfam" id="PF13850">
    <property type="entry name" value="ERGIC_N"/>
    <property type="match status" value="1"/>
</dbReference>
<gene>
    <name evidence="9" type="ORF">KFE25_003172</name>
</gene>
<evidence type="ECO:0000256" key="2">
    <source>
        <dbReference type="ARBA" id="ARBA00005648"/>
    </source>
</evidence>
<proteinExistence type="inferred from homology"/>
<dbReference type="GO" id="GO:0016020">
    <property type="term" value="C:membrane"/>
    <property type="evidence" value="ECO:0007669"/>
    <property type="project" value="UniProtKB-SubCell"/>
</dbReference>
<evidence type="ECO:0000256" key="6">
    <source>
        <dbReference type="SAM" id="Phobius"/>
    </source>
</evidence>
<name>A0A8J5XAP9_DIALT</name>
<dbReference type="InterPro" id="IPR045888">
    <property type="entry name" value="Erv"/>
</dbReference>
<dbReference type="OrthoDB" id="270930at2759"/>
<dbReference type="OMA" id="MHVHDFL"/>
<evidence type="ECO:0000256" key="1">
    <source>
        <dbReference type="ARBA" id="ARBA00004141"/>
    </source>
</evidence>
<keyword evidence="5 6" id="KW-0472">Membrane</keyword>